<evidence type="ECO:0000313" key="5">
    <source>
        <dbReference type="Proteomes" id="UP000051296"/>
    </source>
</evidence>
<keyword evidence="2 3" id="KW-1133">Transmembrane helix</keyword>
<sequence length="148" mass="16435">MATWMPNTQASLAQGGLVLAATSLGAVWTPFVAFFGHLLYDSLNYTNVWWTWVVADGVFGLLIGLVVQRLELLTQPLTWQQIVRFNGWQALANGLVWGGLAPLGDYLVYQSAWRYVFLQGGVAALVNTLSVGIVGTLFIYGYHWMKKH</sequence>
<gene>
    <name evidence="4" type="ORF">IV68_GL000898</name>
</gene>
<organism evidence="4 5">
    <name type="scientific">Weissella halotolerans DSM 20190</name>
    <dbReference type="NCBI Taxonomy" id="1123500"/>
    <lineage>
        <taxon>Bacteria</taxon>
        <taxon>Bacillati</taxon>
        <taxon>Bacillota</taxon>
        <taxon>Bacilli</taxon>
        <taxon>Lactobacillales</taxon>
        <taxon>Lactobacillaceae</taxon>
        <taxon>Weissella</taxon>
    </lineage>
</organism>
<dbReference type="Pfam" id="PF07155">
    <property type="entry name" value="ECF-ribofla_trS"/>
    <property type="match status" value="1"/>
</dbReference>
<proteinExistence type="predicted"/>
<dbReference type="eggNOG" id="COG4720">
    <property type="taxonomic scope" value="Bacteria"/>
</dbReference>
<dbReference type="Gene3D" id="1.10.1760.20">
    <property type="match status" value="1"/>
</dbReference>
<feature type="transmembrane region" description="Helical" evidence="3">
    <location>
        <begin position="49"/>
        <end position="67"/>
    </location>
</feature>
<evidence type="ECO:0000256" key="2">
    <source>
        <dbReference type="ARBA" id="ARBA00022989"/>
    </source>
</evidence>
<evidence type="ECO:0000313" key="4">
    <source>
        <dbReference type="EMBL" id="KRN32543.1"/>
    </source>
</evidence>
<dbReference type="EMBL" id="JQAX01000002">
    <property type="protein sequence ID" value="KRN32543.1"/>
    <property type="molecule type" value="Genomic_DNA"/>
</dbReference>
<dbReference type="PATRIC" id="fig|1123500.6.peg.904"/>
<dbReference type="AlphaFoldDB" id="A0A0R2FVY0"/>
<feature type="transmembrane region" description="Helical" evidence="3">
    <location>
        <begin position="115"/>
        <end position="142"/>
    </location>
</feature>
<reference evidence="4 5" key="1">
    <citation type="journal article" date="2015" name="Genome Announc.">
        <title>Expanding the biotechnology potential of lactobacilli through comparative genomics of 213 strains and associated genera.</title>
        <authorList>
            <person name="Sun Z."/>
            <person name="Harris H.M."/>
            <person name="McCann A."/>
            <person name="Guo C."/>
            <person name="Argimon S."/>
            <person name="Zhang W."/>
            <person name="Yang X."/>
            <person name="Jeffery I.B."/>
            <person name="Cooney J.C."/>
            <person name="Kagawa T.F."/>
            <person name="Liu W."/>
            <person name="Song Y."/>
            <person name="Salvetti E."/>
            <person name="Wrobel A."/>
            <person name="Rasinkangas P."/>
            <person name="Parkhill J."/>
            <person name="Rea M.C."/>
            <person name="O'Sullivan O."/>
            <person name="Ritari J."/>
            <person name="Douillard F.P."/>
            <person name="Paul Ross R."/>
            <person name="Yang R."/>
            <person name="Briner A.E."/>
            <person name="Felis G.E."/>
            <person name="de Vos W.M."/>
            <person name="Barrangou R."/>
            <person name="Klaenhammer T.R."/>
            <person name="Caufield P.W."/>
            <person name="Cui Y."/>
            <person name="Zhang H."/>
            <person name="O'Toole P.W."/>
        </authorList>
    </citation>
    <scope>NUCLEOTIDE SEQUENCE [LARGE SCALE GENOMIC DNA]</scope>
    <source>
        <strain evidence="4 5">DSM 20190</strain>
    </source>
</reference>
<dbReference type="NCBIfam" id="NF010182">
    <property type="entry name" value="PRK13661.1"/>
    <property type="match status" value="1"/>
</dbReference>
<dbReference type="PANTHER" id="PTHR37815:SF3">
    <property type="entry name" value="UPF0397 PROTEIN SPR0429"/>
    <property type="match status" value="1"/>
</dbReference>
<dbReference type="STRING" id="1123500.GCA_000420365_00523"/>
<keyword evidence="1 3" id="KW-0812">Transmembrane</keyword>
<accession>A0A0R2FVY0</accession>
<evidence type="ECO:0000256" key="1">
    <source>
        <dbReference type="ARBA" id="ARBA00022692"/>
    </source>
</evidence>
<dbReference type="InterPro" id="IPR009825">
    <property type="entry name" value="ECF_substrate-spec-like"/>
</dbReference>
<name>A0A0R2FVY0_9LACO</name>
<dbReference type="InParanoid" id="A0A0R2FVY0"/>
<dbReference type="GO" id="GO:0016020">
    <property type="term" value="C:membrane"/>
    <property type="evidence" value="ECO:0007669"/>
    <property type="project" value="InterPro"/>
</dbReference>
<evidence type="ECO:0008006" key="6">
    <source>
        <dbReference type="Google" id="ProtNLM"/>
    </source>
</evidence>
<evidence type="ECO:0000256" key="3">
    <source>
        <dbReference type="SAM" id="Phobius"/>
    </source>
</evidence>
<feature type="transmembrane region" description="Helical" evidence="3">
    <location>
        <begin position="88"/>
        <end position="109"/>
    </location>
</feature>
<keyword evidence="3" id="KW-0472">Membrane</keyword>
<dbReference type="PANTHER" id="PTHR37815">
    <property type="entry name" value="UPF0397 PROTEIN BC_2624-RELATED"/>
    <property type="match status" value="1"/>
</dbReference>
<protein>
    <recommendedName>
        <fullName evidence="6">Integral membrane protein</fullName>
    </recommendedName>
</protein>
<dbReference type="Proteomes" id="UP000051296">
    <property type="component" value="Unassembled WGS sequence"/>
</dbReference>
<comment type="caution">
    <text evidence="4">The sequence shown here is derived from an EMBL/GenBank/DDBJ whole genome shotgun (WGS) entry which is preliminary data.</text>
</comment>
<keyword evidence="5" id="KW-1185">Reference proteome</keyword>